<dbReference type="Proteomes" id="UP001595444">
    <property type="component" value="Unassembled WGS sequence"/>
</dbReference>
<dbReference type="PRINTS" id="PR00412">
    <property type="entry name" value="EPOXHYDRLASE"/>
</dbReference>
<dbReference type="PRINTS" id="PR00111">
    <property type="entry name" value="ABHYDROLASE"/>
</dbReference>
<accession>A0ABV7D1G0</accession>
<keyword evidence="3" id="KW-1185">Reference proteome</keyword>
<dbReference type="PANTHER" id="PTHR46438">
    <property type="entry name" value="ALPHA/BETA-HYDROLASES SUPERFAMILY PROTEIN"/>
    <property type="match status" value="1"/>
</dbReference>
<dbReference type="PANTHER" id="PTHR46438:SF11">
    <property type="entry name" value="LIPASE-RELATED"/>
    <property type="match status" value="1"/>
</dbReference>
<evidence type="ECO:0000313" key="2">
    <source>
        <dbReference type="EMBL" id="MFC3050662.1"/>
    </source>
</evidence>
<feature type="domain" description="AB hydrolase-1" evidence="1">
    <location>
        <begin position="30"/>
        <end position="265"/>
    </location>
</feature>
<gene>
    <name evidence="2" type="ORF">ACFOKA_01965</name>
</gene>
<dbReference type="InterPro" id="IPR029058">
    <property type="entry name" value="AB_hydrolase_fold"/>
</dbReference>
<organism evidence="2 3">
    <name type="scientific">Kordiimonas pumila</name>
    <dbReference type="NCBI Taxonomy" id="2161677"/>
    <lineage>
        <taxon>Bacteria</taxon>
        <taxon>Pseudomonadati</taxon>
        <taxon>Pseudomonadota</taxon>
        <taxon>Alphaproteobacteria</taxon>
        <taxon>Kordiimonadales</taxon>
        <taxon>Kordiimonadaceae</taxon>
        <taxon>Kordiimonas</taxon>
    </lineage>
</organism>
<dbReference type="InterPro" id="IPR000073">
    <property type="entry name" value="AB_hydrolase_1"/>
</dbReference>
<evidence type="ECO:0000259" key="1">
    <source>
        <dbReference type="Pfam" id="PF12697"/>
    </source>
</evidence>
<keyword evidence="2" id="KW-0378">Hydrolase</keyword>
<dbReference type="Gene3D" id="3.40.50.1820">
    <property type="entry name" value="alpha/beta hydrolase"/>
    <property type="match status" value="1"/>
</dbReference>
<dbReference type="SUPFAM" id="SSF53474">
    <property type="entry name" value="alpha/beta-Hydrolases"/>
    <property type="match status" value="1"/>
</dbReference>
<protein>
    <submittedName>
        <fullName evidence="2">Alpha/beta fold hydrolase</fullName>
    </submittedName>
</protein>
<reference evidence="3" key="1">
    <citation type="journal article" date="2019" name="Int. J. Syst. Evol. Microbiol.">
        <title>The Global Catalogue of Microorganisms (GCM) 10K type strain sequencing project: providing services to taxonomists for standard genome sequencing and annotation.</title>
        <authorList>
            <consortium name="The Broad Institute Genomics Platform"/>
            <consortium name="The Broad Institute Genome Sequencing Center for Infectious Disease"/>
            <person name="Wu L."/>
            <person name="Ma J."/>
        </authorList>
    </citation>
    <scope>NUCLEOTIDE SEQUENCE [LARGE SCALE GENOMIC DNA]</scope>
    <source>
        <strain evidence="3">KCTC 62164</strain>
    </source>
</reference>
<dbReference type="EMBL" id="JBHRSL010000002">
    <property type="protein sequence ID" value="MFC3050662.1"/>
    <property type="molecule type" value="Genomic_DNA"/>
</dbReference>
<sequence>MVAIAFEDRVEVFALGHKTNVHVAGSGRPVILLHGSGPGVSAWSNWAGLIGELAENYKVYAPDIAGFGYTELKDGTKYDIKFWVQHLVAVMDALEIEKAVLVGNSFGGALSIAMALSQADRVEKIMLMGTPCGEFQISDGLYAGLTYEPSLENMRKLVENFPYDKGIITDAMVEARYEASIREGAHEAFRKLMPPPEEGRDTIVKGFPQKYLTGIKCEALVVHGREDRVVPPECGRRIFEAIPRAELHMFGQCGHWVQLERSQQFKKLLSDFLAA</sequence>
<dbReference type="InterPro" id="IPR000639">
    <property type="entry name" value="Epox_hydrolase-like"/>
</dbReference>
<evidence type="ECO:0000313" key="3">
    <source>
        <dbReference type="Proteomes" id="UP001595444"/>
    </source>
</evidence>
<comment type="caution">
    <text evidence="2">The sequence shown here is derived from an EMBL/GenBank/DDBJ whole genome shotgun (WGS) entry which is preliminary data.</text>
</comment>
<dbReference type="RefSeq" id="WP_194212853.1">
    <property type="nucleotide sequence ID" value="NZ_CP061205.1"/>
</dbReference>
<name>A0ABV7D1G0_9PROT</name>
<proteinExistence type="predicted"/>
<dbReference type="GO" id="GO:0016787">
    <property type="term" value="F:hydrolase activity"/>
    <property type="evidence" value="ECO:0007669"/>
    <property type="project" value="UniProtKB-KW"/>
</dbReference>
<dbReference type="Pfam" id="PF12697">
    <property type="entry name" value="Abhydrolase_6"/>
    <property type="match status" value="1"/>
</dbReference>